<evidence type="ECO:0000256" key="1">
    <source>
        <dbReference type="ARBA" id="ARBA00022603"/>
    </source>
</evidence>
<dbReference type="InterPro" id="IPR016874">
    <property type="entry name" value="TcmP-like"/>
</dbReference>
<dbReference type="AlphaFoldDB" id="A0A2T0ML10"/>
<dbReference type="PANTHER" id="PTHR43619:SF2">
    <property type="entry name" value="S-ADENOSYL-L-METHIONINE-DEPENDENT METHYLTRANSFERASES SUPERFAMILY PROTEIN"/>
    <property type="match status" value="1"/>
</dbReference>
<dbReference type="EMBL" id="PVNG01000023">
    <property type="protein sequence ID" value="PRX58366.1"/>
    <property type="molecule type" value="Genomic_DNA"/>
</dbReference>
<dbReference type="InterPro" id="IPR007213">
    <property type="entry name" value="Ppm1/Ppm2/Tcmp"/>
</dbReference>
<gene>
    <name evidence="3" type="ORF">B0I32_12390</name>
</gene>
<dbReference type="PANTHER" id="PTHR43619">
    <property type="entry name" value="S-ADENOSYL-L-METHIONINE-DEPENDENT METHYLTRANSFERASE YKTD-RELATED"/>
    <property type="match status" value="1"/>
</dbReference>
<accession>A0A2T0ML10</accession>
<name>A0A2T0ML10_9ACTN</name>
<dbReference type="OrthoDB" id="9800233at2"/>
<proteinExistence type="predicted"/>
<organism evidence="3 4">
    <name type="scientific">Nonomuraea fuscirosea</name>
    <dbReference type="NCBI Taxonomy" id="1291556"/>
    <lineage>
        <taxon>Bacteria</taxon>
        <taxon>Bacillati</taxon>
        <taxon>Actinomycetota</taxon>
        <taxon>Actinomycetes</taxon>
        <taxon>Streptosporangiales</taxon>
        <taxon>Streptosporangiaceae</taxon>
        <taxon>Nonomuraea</taxon>
    </lineage>
</organism>
<dbReference type="Proteomes" id="UP000238312">
    <property type="component" value="Unassembled WGS sequence"/>
</dbReference>
<keyword evidence="1 3" id="KW-0489">Methyltransferase</keyword>
<dbReference type="Pfam" id="PF04072">
    <property type="entry name" value="LCM"/>
    <property type="match status" value="1"/>
</dbReference>
<keyword evidence="4" id="KW-1185">Reference proteome</keyword>
<evidence type="ECO:0000313" key="3">
    <source>
        <dbReference type="EMBL" id="PRX58366.1"/>
    </source>
</evidence>
<sequence length="271" mass="29650">MSPEKVHLTEEKATLLATLYGRALDARSPHPILGDDLAAETAGRIDHDFGGVGMNAGSAAAVALRARFLDGWAAGFLDAHPKVTVLHLGCGLDTRVHRLDPPDSVRWYDVDHPEVVELRRRLFPERRAYATVGTSVTDLAWLERIPADAPALVVAEGLLYYLDPDGGRALLRAIVDRFPSGLFVFDALSRFGLRLQRFNKPVRKAGATMHWGIDGPAELLAIHPGLRCLSAVSAFDIDGFDLLSPAHRAVARIASLVPGMRRTATFYRLEF</sequence>
<dbReference type="InterPro" id="IPR029063">
    <property type="entry name" value="SAM-dependent_MTases_sf"/>
</dbReference>
<dbReference type="GO" id="GO:0032259">
    <property type="term" value="P:methylation"/>
    <property type="evidence" value="ECO:0007669"/>
    <property type="project" value="UniProtKB-KW"/>
</dbReference>
<comment type="caution">
    <text evidence="3">The sequence shown here is derived from an EMBL/GenBank/DDBJ whole genome shotgun (WGS) entry which is preliminary data.</text>
</comment>
<evidence type="ECO:0000256" key="2">
    <source>
        <dbReference type="ARBA" id="ARBA00022679"/>
    </source>
</evidence>
<dbReference type="GO" id="GO:0008168">
    <property type="term" value="F:methyltransferase activity"/>
    <property type="evidence" value="ECO:0007669"/>
    <property type="project" value="UniProtKB-KW"/>
</dbReference>
<dbReference type="RefSeq" id="WP_106249320.1">
    <property type="nucleotide sequence ID" value="NZ_JBFAIB010000019.1"/>
</dbReference>
<protein>
    <submittedName>
        <fullName evidence="3">O-methyltransferase involved in polyketide biosynthesis</fullName>
    </submittedName>
</protein>
<reference evidence="3 4" key="1">
    <citation type="submission" date="2018-03" db="EMBL/GenBank/DDBJ databases">
        <title>Genomic Encyclopedia of Type Strains, Phase III (KMG-III): the genomes of soil and plant-associated and newly described type strains.</title>
        <authorList>
            <person name="Whitman W."/>
        </authorList>
    </citation>
    <scope>NUCLEOTIDE SEQUENCE [LARGE SCALE GENOMIC DNA]</scope>
    <source>
        <strain evidence="3 4">CGMCC 4.7104</strain>
    </source>
</reference>
<dbReference type="Gene3D" id="3.40.50.150">
    <property type="entry name" value="Vaccinia Virus protein VP39"/>
    <property type="match status" value="1"/>
</dbReference>
<keyword evidence="2 3" id="KW-0808">Transferase</keyword>
<evidence type="ECO:0000313" key="4">
    <source>
        <dbReference type="Proteomes" id="UP000238312"/>
    </source>
</evidence>
<dbReference type="SUPFAM" id="SSF53335">
    <property type="entry name" value="S-adenosyl-L-methionine-dependent methyltransferases"/>
    <property type="match status" value="1"/>
</dbReference>
<dbReference type="PIRSF" id="PIRSF028177">
    <property type="entry name" value="Polyketide_synth_Omtfrase_TcmP"/>
    <property type="match status" value="1"/>
</dbReference>